<proteinExistence type="predicted"/>
<dbReference type="EMBL" id="MU150563">
    <property type="protein sequence ID" value="KAF9455679.1"/>
    <property type="molecule type" value="Genomic_DNA"/>
</dbReference>
<evidence type="ECO:0000313" key="1">
    <source>
        <dbReference type="EMBL" id="KAF9455679.1"/>
    </source>
</evidence>
<organism evidence="1 2">
    <name type="scientific">Collybia nuda</name>
    <dbReference type="NCBI Taxonomy" id="64659"/>
    <lineage>
        <taxon>Eukaryota</taxon>
        <taxon>Fungi</taxon>
        <taxon>Dikarya</taxon>
        <taxon>Basidiomycota</taxon>
        <taxon>Agaricomycotina</taxon>
        <taxon>Agaricomycetes</taxon>
        <taxon>Agaricomycetidae</taxon>
        <taxon>Agaricales</taxon>
        <taxon>Tricholomatineae</taxon>
        <taxon>Clitocybaceae</taxon>
        <taxon>Collybia</taxon>
    </lineage>
</organism>
<keyword evidence="2" id="KW-1185">Reference proteome</keyword>
<reference evidence="1" key="1">
    <citation type="submission" date="2020-11" db="EMBL/GenBank/DDBJ databases">
        <authorList>
            <consortium name="DOE Joint Genome Institute"/>
            <person name="Ahrendt S."/>
            <person name="Riley R."/>
            <person name="Andreopoulos W."/>
            <person name="Labutti K."/>
            <person name="Pangilinan J."/>
            <person name="Ruiz-Duenas F.J."/>
            <person name="Barrasa J.M."/>
            <person name="Sanchez-Garcia M."/>
            <person name="Camarero S."/>
            <person name="Miyauchi S."/>
            <person name="Serrano A."/>
            <person name="Linde D."/>
            <person name="Babiker R."/>
            <person name="Drula E."/>
            <person name="Ayuso-Fernandez I."/>
            <person name="Pacheco R."/>
            <person name="Padilla G."/>
            <person name="Ferreira P."/>
            <person name="Barriuso J."/>
            <person name="Kellner H."/>
            <person name="Castanera R."/>
            <person name="Alfaro M."/>
            <person name="Ramirez L."/>
            <person name="Pisabarro A.G."/>
            <person name="Kuo A."/>
            <person name="Tritt A."/>
            <person name="Lipzen A."/>
            <person name="He G."/>
            <person name="Yan M."/>
            <person name="Ng V."/>
            <person name="Cullen D."/>
            <person name="Martin F."/>
            <person name="Rosso M.-N."/>
            <person name="Henrissat B."/>
            <person name="Hibbett D."/>
            <person name="Martinez A.T."/>
            <person name="Grigoriev I.V."/>
        </authorList>
    </citation>
    <scope>NUCLEOTIDE SEQUENCE</scope>
    <source>
        <strain evidence="1">CBS 247.69</strain>
    </source>
</reference>
<gene>
    <name evidence="1" type="ORF">BDZ94DRAFT_1302959</name>
</gene>
<accession>A0A9P6CC29</accession>
<comment type="caution">
    <text evidence="1">The sequence shown here is derived from an EMBL/GenBank/DDBJ whole genome shotgun (WGS) entry which is preliminary data.</text>
</comment>
<sequence>MEGSQKRMVSKGVVVVFSVVVIGRSVWVVEVVNDSYPWCYLAAGWRAWTRFLEGCSFPGRPDASMVLLPLPPAHPSISQQLISLPEPTTKRKKARIQLLQPPQTQRSPKKRARVVSHGFLRKCHCPNAQAQSSQHNEGLESHPEALIIELNDDYSGGDLNSIVNDQKTFDKDFGLYSRAVFSKSVGLYQICETLWAAQGWTSRSGGNLHWFHLERKKIGEEVALGCSCAKKSCYHKRFMEIYGTKQFLFGAAGLAKVPRSNSENAKNQAIVIHKGLDAGWGSWACSKDKGDRCHHINKARHYLDMCQTGDPSTPAPEYSEEELAAEQSVCNKPINVARVSTVKDRLDPILYWFEWTVACTAVLDYSKGCQE</sequence>
<dbReference type="AlphaFoldDB" id="A0A9P6CC29"/>
<evidence type="ECO:0000313" key="2">
    <source>
        <dbReference type="Proteomes" id="UP000807353"/>
    </source>
</evidence>
<dbReference type="Proteomes" id="UP000807353">
    <property type="component" value="Unassembled WGS sequence"/>
</dbReference>
<name>A0A9P6CC29_9AGAR</name>
<protein>
    <submittedName>
        <fullName evidence="1">Uncharacterized protein</fullName>
    </submittedName>
</protein>